<protein>
    <submittedName>
        <fullName evidence="2">ORF62</fullName>
    </submittedName>
    <submittedName>
        <fullName evidence="3">p24</fullName>
    </submittedName>
</protein>
<evidence type="ECO:0000313" key="5">
    <source>
        <dbReference type="Proteomes" id="UP000202635"/>
    </source>
</evidence>
<dbReference type="GO" id="GO:0019028">
    <property type="term" value="C:viral capsid"/>
    <property type="evidence" value="ECO:0007669"/>
    <property type="project" value="InterPro"/>
</dbReference>
<evidence type="ECO:0000256" key="1">
    <source>
        <dbReference type="SAM" id="Coils"/>
    </source>
</evidence>
<dbReference type="Pfam" id="PF05073">
    <property type="entry name" value="Baculo_p24"/>
    <property type="match status" value="1"/>
</dbReference>
<evidence type="ECO:0000313" key="4">
    <source>
        <dbReference type="EMBL" id="AKN63348.1"/>
    </source>
</evidence>
<gene>
    <name evidence="2" type="primary">ORF62</name>
    <name evidence="3" type="ORF">AsGV074</name>
    <name evidence="2" type="ORF">AsGVgp062</name>
</gene>
<dbReference type="EMBL" id="KR584663">
    <property type="protein sequence ID" value="AKN63348.1"/>
    <property type="molecule type" value="Genomic_DNA"/>
</dbReference>
<dbReference type="EMBL" id="KC994902">
    <property type="protein sequence ID" value="AHN92113.1"/>
    <property type="molecule type" value="Genomic_DNA"/>
</dbReference>
<evidence type="ECO:0000313" key="3">
    <source>
        <dbReference type="EMBL" id="AHN92113.1"/>
    </source>
</evidence>
<keyword evidence="6" id="KW-1185">Reference proteome</keyword>
<sequence>MAFEYNSGPIEVFIVTNDEGLVNGYAEVNAVTQLLSPYTRLSHTQLWNATHPAYRIQNNNKNFIHAIVISKYLAAIPETEAQSYKNLRQLVRDLLVGDQNEENNEQIEGIKKNLEEIKDKLEEKNNYLSDFSGLLNVLKSEIVSEIRDLLKLSNEPVKTKEKEDDALVELCVIKEEK</sequence>
<organism evidence="2 5">
    <name type="scientific">Agrotis segetum granulosis virus</name>
    <name type="common">AsGV</name>
    <name type="synonym">Agrotis segetum granulovirus</name>
    <dbReference type="NCBI Taxonomy" id="10464"/>
    <lineage>
        <taxon>Viruses</taxon>
        <taxon>Viruses incertae sedis</taxon>
        <taxon>Naldaviricetes</taxon>
        <taxon>Lefavirales</taxon>
        <taxon>Baculoviridae</taxon>
        <taxon>Betabaculovirus</taxon>
        <taxon>Betabaculovirus agsegetum</taxon>
    </lineage>
</organism>
<dbReference type="Proteomes" id="UP000202635">
    <property type="component" value="Genome"/>
</dbReference>
<reference evidence="4 6" key="3">
    <citation type="submission" date="2015-05" db="EMBL/GenBank/DDBJ databases">
        <title>Complete Sequence of an Agrotis segetum granulovirus isolate from Europe.</title>
        <authorList>
            <person name="Gueli Alletti G."/>
            <person name="Wennmann J.T."/>
            <person name="Jehle J.A."/>
        </authorList>
    </citation>
    <scope>NUCLEOTIDE SEQUENCE [LARGE SCALE GENOMIC DNA]</scope>
    <source>
        <strain evidence="4 6">DA</strain>
    </source>
</reference>
<reference evidence="2 5" key="1">
    <citation type="submission" date="2004-09" db="EMBL/GenBank/DDBJ databases">
        <authorList>
            <person name="Ai X.L."/>
            <person name="Wang Z.F."/>
            <person name="Wang B."/>
            <person name="Zhang W."/>
            <person name="Li F."/>
            <person name="Fu J.H."/>
            <person name="Cui C.S."/>
            <person name="Shi Y.H."/>
            <person name="He M."/>
        </authorList>
    </citation>
    <scope>NUCLEOTIDE SEQUENCE [LARGE SCALE GENOMIC DNA]</scope>
</reference>
<name>Q6QXP5_GVAS</name>
<dbReference type="OrthoDB" id="18599at10239"/>
<dbReference type="Proteomes" id="UP000232958">
    <property type="component" value="Segment"/>
</dbReference>
<evidence type="ECO:0000313" key="6">
    <source>
        <dbReference type="Proteomes" id="UP000232958"/>
    </source>
</evidence>
<evidence type="ECO:0000313" key="2">
    <source>
        <dbReference type="EMBL" id="AAS82676.1"/>
    </source>
</evidence>
<accession>Q6QXP5</accession>
<organismHost>
    <name type="scientific">Agrotis segetum</name>
    <name type="common">Turnip moth</name>
    <dbReference type="NCBI Taxonomy" id="47767"/>
</organismHost>
<dbReference type="EMBL" id="AY522332">
    <property type="protein sequence ID" value="AAS82676.1"/>
    <property type="molecule type" value="Genomic_DNA"/>
</dbReference>
<reference evidence="3" key="2">
    <citation type="journal article" date="2014" name="Arch. Virol.">
        <title>Complete genome sequence of Agrotis segetum granulovirus Shanghai strain.</title>
        <authorList>
            <person name="Zhang X."/>
            <person name="Liang Z."/>
            <person name="Yin X."/>
            <person name="Wang J."/>
            <person name="Shao X."/>
        </authorList>
    </citation>
    <scope>NUCLEOTIDE SEQUENCE</scope>
    <source>
        <strain evidence="3">L1</strain>
    </source>
</reference>
<feature type="coiled-coil region" evidence="1">
    <location>
        <begin position="100"/>
        <end position="127"/>
    </location>
</feature>
<dbReference type="InterPro" id="IPR007765">
    <property type="entry name" value="Baculo_p24"/>
</dbReference>
<keyword evidence="1" id="KW-0175">Coiled coil</keyword>
<proteinExistence type="predicted"/>